<evidence type="ECO:0000313" key="1">
    <source>
        <dbReference type="EMBL" id="OOM14283.1"/>
    </source>
</evidence>
<dbReference type="Proteomes" id="UP000191154">
    <property type="component" value="Unassembled WGS sequence"/>
</dbReference>
<comment type="caution">
    <text evidence="1">The sequence shown here is derived from an EMBL/GenBank/DDBJ whole genome shotgun (WGS) entry which is preliminary data.</text>
</comment>
<gene>
    <name evidence="1" type="ORF">CLOSAC_11560</name>
</gene>
<protein>
    <recommendedName>
        <fullName evidence="3">SGNH hydrolase-type esterase domain-containing protein</fullName>
    </recommendedName>
</protein>
<dbReference type="Gene3D" id="3.40.50.1110">
    <property type="entry name" value="SGNH hydrolase"/>
    <property type="match status" value="1"/>
</dbReference>
<organism evidence="1 2">
    <name type="scientific">Clostridium saccharobutylicum</name>
    <dbReference type="NCBI Taxonomy" id="169679"/>
    <lineage>
        <taxon>Bacteria</taxon>
        <taxon>Bacillati</taxon>
        <taxon>Bacillota</taxon>
        <taxon>Clostridia</taxon>
        <taxon>Eubacteriales</taxon>
        <taxon>Clostridiaceae</taxon>
        <taxon>Clostridium</taxon>
    </lineage>
</organism>
<proteinExistence type="predicted"/>
<evidence type="ECO:0008006" key="3">
    <source>
        <dbReference type="Google" id="ProtNLM"/>
    </source>
</evidence>
<dbReference type="SUPFAM" id="SSF52266">
    <property type="entry name" value="SGNH hydrolase"/>
    <property type="match status" value="1"/>
</dbReference>
<accession>A0A1S8ND08</accession>
<dbReference type="AlphaFoldDB" id="A0A1S8ND08"/>
<sequence length="101" mass="11625">MVQMCEINNIIPIILTPLPVKDNIQVKTWFEDMDYKKVNKSLAELSSFLINYGEEKNIKCIDLGALLLEEGKIIDQFLEDGIHVSKDIHSEIAEIIYNLIF</sequence>
<name>A0A1S8ND08_CLOSA</name>
<dbReference type="InterPro" id="IPR036514">
    <property type="entry name" value="SGNH_hydro_sf"/>
</dbReference>
<evidence type="ECO:0000313" key="2">
    <source>
        <dbReference type="Proteomes" id="UP000191154"/>
    </source>
</evidence>
<reference evidence="1 2" key="1">
    <citation type="submission" date="2016-05" db="EMBL/GenBank/DDBJ databases">
        <title>Microbial solvent formation.</title>
        <authorList>
            <person name="Poehlein A."/>
            <person name="Montoya Solano J.D."/>
            <person name="Flitsch S."/>
            <person name="Krabben P."/>
            <person name="Duerre P."/>
            <person name="Daniel R."/>
        </authorList>
    </citation>
    <scope>NUCLEOTIDE SEQUENCE [LARGE SCALE GENOMIC DNA]</scope>
    <source>
        <strain evidence="1 2">L1-8</strain>
    </source>
</reference>
<dbReference type="STRING" id="169679.CSACC_17530"/>
<dbReference type="EMBL" id="LZYZ01000002">
    <property type="protein sequence ID" value="OOM14283.1"/>
    <property type="molecule type" value="Genomic_DNA"/>
</dbReference>